<dbReference type="PRINTS" id="PR00195">
    <property type="entry name" value="DYNAMIN"/>
</dbReference>
<evidence type="ECO:0000259" key="5">
    <source>
        <dbReference type="PROSITE" id="PS51718"/>
    </source>
</evidence>
<feature type="domain" description="Dynamin-type G" evidence="5">
    <location>
        <begin position="110"/>
        <end position="417"/>
    </location>
</feature>
<dbReference type="Pfam" id="PF02212">
    <property type="entry name" value="GED"/>
    <property type="match status" value="1"/>
</dbReference>
<dbReference type="EMBL" id="LR729429">
    <property type="protein sequence ID" value="VWP01509.1"/>
    <property type="molecule type" value="Genomic_DNA"/>
</dbReference>
<dbReference type="Gene3D" id="1.20.120.1240">
    <property type="entry name" value="Dynamin, middle domain"/>
    <property type="match status" value="1"/>
</dbReference>
<dbReference type="PROSITE" id="PS51718">
    <property type="entry name" value="G_DYNAMIN_2"/>
    <property type="match status" value="1"/>
</dbReference>
<accession>A0A5K1K6T6</accession>
<dbReference type="GO" id="GO:0003924">
    <property type="term" value="F:GTPase activity"/>
    <property type="evidence" value="ECO:0007669"/>
    <property type="project" value="InterPro"/>
</dbReference>
<dbReference type="Gene3D" id="3.40.50.300">
    <property type="entry name" value="P-loop containing nucleotide triphosphate hydrolases"/>
    <property type="match status" value="1"/>
</dbReference>
<dbReference type="AlphaFoldDB" id="A0A5K1K6T6"/>
<dbReference type="SUPFAM" id="SSF52540">
    <property type="entry name" value="P-loop containing nucleoside triphosphate hydrolases"/>
    <property type="match status" value="1"/>
</dbReference>
<name>A0A5K1K6T6_9APHY</name>
<dbReference type="Pfam" id="PF00350">
    <property type="entry name" value="Dynamin_N"/>
    <property type="match status" value="1"/>
</dbReference>
<dbReference type="GO" id="GO:0005737">
    <property type="term" value="C:cytoplasm"/>
    <property type="evidence" value="ECO:0007669"/>
    <property type="project" value="TreeGrafter"/>
</dbReference>
<dbReference type="GO" id="GO:0016020">
    <property type="term" value="C:membrane"/>
    <property type="evidence" value="ECO:0007669"/>
    <property type="project" value="TreeGrafter"/>
</dbReference>
<feature type="region of interest" description="Disordered" evidence="3">
    <location>
        <begin position="1"/>
        <end position="86"/>
    </location>
</feature>
<dbReference type="GO" id="GO:0008017">
    <property type="term" value="F:microtubule binding"/>
    <property type="evidence" value="ECO:0007669"/>
    <property type="project" value="TreeGrafter"/>
</dbReference>
<evidence type="ECO:0000256" key="3">
    <source>
        <dbReference type="SAM" id="MobiDB-lite"/>
    </source>
</evidence>
<feature type="compositionally biased region" description="Low complexity" evidence="3">
    <location>
        <begin position="55"/>
        <end position="64"/>
    </location>
</feature>
<keyword evidence="1" id="KW-0547">Nucleotide-binding</keyword>
<protein>
    <submittedName>
        <fullName evidence="6">Cytochrome P450 33D3</fullName>
    </submittedName>
</protein>
<evidence type="ECO:0000259" key="4">
    <source>
        <dbReference type="PROSITE" id="PS51388"/>
    </source>
</evidence>
<dbReference type="InterPro" id="IPR022812">
    <property type="entry name" value="Dynamin"/>
</dbReference>
<dbReference type="InterPro" id="IPR045063">
    <property type="entry name" value="Dynamin_N"/>
</dbReference>
<dbReference type="InterPro" id="IPR000375">
    <property type="entry name" value="Dynamin_stalk"/>
</dbReference>
<dbReference type="InterPro" id="IPR003130">
    <property type="entry name" value="GED"/>
</dbReference>
<sequence>MSSTFGFLRRPGRSSTSTGSSSGHNNQNGNNGDDNNGDQSGSSSTSAPPPPPGFGSPAGTSGSANGTMPGSGDSGANGPPDNILNSRDASARRELLELVRDLHALGHAKALDVPQIAVIGKQSVSSLSLLIPRGHLGRALSWRLSQGCPMECTLLTSSDKWSCSISLRGDGINAAFSPEITTRADVELWIRRAQAAVLCPHLSRDRFKSMSRETIKQVSDHTADPEVKRFSNTVVEVKILDPDGTDLVFVDLPGLIPNADDEIVKQVEDMVNEYILQPSTIILVTVPAEDDLENQKAMKLAKEADPNGERTIGVVTKADKIQPGETGRQKAWRDIFAGNAREHKLSLGYYAVRLPTDEERARQVTPAQARAQAASVFDTVAPWKDVKALPGPTRLGVEALIRDLSPLLLNMLIAAIPRLKAAVDQLLVACLADLAKLPARPQVDSATEIVLLAQWFCKAVEQTVDGTSDDKSFVHESRTCYRALKRAIRCTAPDFRPFENPAEYGRPPAPLSQQREDDFVDLPLVPTAGPESEGVLEYSQPASPVDSIASATVPFETAVPFETVVPVETTPEQAGGVVIGVLDVRRVIQESTGWELPHNVPYLAKTRLILIRDFVRRWAEPSKTCFAGIRTLVETRVYGELVPRHFKQFPSLGRFVTEQLRDHIAGYLDRCETAVQQVLEREDEPYFTQNGHYLEATRDVWLCHYKKIRSHRGSYRGGSYLNHSRAEWSNDPGFSVFSLLVADAIAALRVIPGYSEITAADLPVLLPTDKYVEELIVMADVRSYFQVAYKRIIDNVPHTIHHDFVQGFAHDLLPYLLGKLDLWGKDAPQRLEKLMEEDPEVSRARQELAGRGWKTSSADCTP</sequence>
<dbReference type="PANTHER" id="PTHR11566">
    <property type="entry name" value="DYNAMIN"/>
    <property type="match status" value="1"/>
</dbReference>
<feature type="compositionally biased region" description="Basic and acidic residues" evidence="3">
    <location>
        <begin position="835"/>
        <end position="848"/>
    </location>
</feature>
<dbReference type="Pfam" id="PF01031">
    <property type="entry name" value="Dynamin_M"/>
    <property type="match status" value="1"/>
</dbReference>
<gene>
    <name evidence="6" type="primary">A0A0B5J4U6</name>
</gene>
<feature type="compositionally biased region" description="Low complexity" evidence="3">
    <location>
        <begin position="13"/>
        <end position="46"/>
    </location>
</feature>
<dbReference type="PROSITE" id="PS51388">
    <property type="entry name" value="GED"/>
    <property type="match status" value="1"/>
</dbReference>
<feature type="domain" description="GED" evidence="4">
    <location>
        <begin position="774"/>
        <end position="862"/>
    </location>
</feature>
<dbReference type="GO" id="GO:0005874">
    <property type="term" value="C:microtubule"/>
    <property type="evidence" value="ECO:0007669"/>
    <property type="project" value="TreeGrafter"/>
</dbReference>
<evidence type="ECO:0000313" key="6">
    <source>
        <dbReference type="EMBL" id="VWP01509.1"/>
    </source>
</evidence>
<dbReference type="GO" id="GO:0005525">
    <property type="term" value="F:GTP binding"/>
    <property type="evidence" value="ECO:0007669"/>
    <property type="project" value="InterPro"/>
</dbReference>
<dbReference type="InterPro" id="IPR020850">
    <property type="entry name" value="GED_dom"/>
</dbReference>
<evidence type="ECO:0000256" key="1">
    <source>
        <dbReference type="ARBA" id="ARBA00022741"/>
    </source>
</evidence>
<dbReference type="InterPro" id="IPR030381">
    <property type="entry name" value="G_DYNAMIN_dom"/>
</dbReference>
<evidence type="ECO:0000256" key="2">
    <source>
        <dbReference type="ARBA" id="ARBA00023134"/>
    </source>
</evidence>
<dbReference type="InterPro" id="IPR027417">
    <property type="entry name" value="P-loop_NTPase"/>
</dbReference>
<feature type="region of interest" description="Disordered" evidence="3">
    <location>
        <begin position="835"/>
        <end position="862"/>
    </location>
</feature>
<dbReference type="InterPro" id="IPR001401">
    <property type="entry name" value="Dynamin_GTPase"/>
</dbReference>
<organism evidence="6">
    <name type="scientific">Ganoderma boninense</name>
    <dbReference type="NCBI Taxonomy" id="34458"/>
    <lineage>
        <taxon>Eukaryota</taxon>
        <taxon>Fungi</taxon>
        <taxon>Dikarya</taxon>
        <taxon>Basidiomycota</taxon>
        <taxon>Agaricomycotina</taxon>
        <taxon>Agaricomycetes</taxon>
        <taxon>Polyporales</taxon>
        <taxon>Polyporaceae</taxon>
        <taxon>Ganoderma</taxon>
    </lineage>
</organism>
<reference evidence="6" key="1">
    <citation type="submission" date="2019-10" db="EMBL/GenBank/DDBJ databases">
        <authorList>
            <person name="Nor Muhammad N."/>
        </authorList>
    </citation>
    <scope>NUCLEOTIDE SEQUENCE</scope>
</reference>
<keyword evidence="2" id="KW-0342">GTP-binding</keyword>
<dbReference type="SMART" id="SM00053">
    <property type="entry name" value="DYNc"/>
    <property type="match status" value="1"/>
</dbReference>
<proteinExistence type="predicted"/>
<dbReference type="PANTHER" id="PTHR11566:SF21">
    <property type="entry name" value="DYNAMIN RELATED PROTEIN 1, ISOFORM A"/>
    <property type="match status" value="1"/>
</dbReference>